<proteinExistence type="predicted"/>
<evidence type="ECO:0000313" key="8">
    <source>
        <dbReference type="Proteomes" id="UP000680304"/>
    </source>
</evidence>
<feature type="chain" id="PRO_5045242498" evidence="4">
    <location>
        <begin position="27"/>
        <end position="340"/>
    </location>
</feature>
<keyword evidence="8" id="KW-1185">Reference proteome</keyword>
<dbReference type="InterPro" id="IPR058625">
    <property type="entry name" value="MdtA-like_BSH"/>
</dbReference>
<sequence length="340" mass="37971">MFEMKAFNRKLLGGFALLLALVPAGCSLLPTEEEPIPPPLIKPAEEQYDTVKVATGTIERYFQGTATFVSRSSSQVYFTQSGGRLVKLHAKVGETVKKGQLLAELDHGDLELRTSLQRLAVEKAEIELKRSREGGDPNDIRMREIDLESAKLTLNALEEQIVRNRLTSPIDGIVTYVSDIQPGQTVNAYQAIYSIADPNQVQLTYEAQNTSDIIAVQPGMQAEITYQKEKYTGTVLQTPSSAPLSGDEAERERNARKLILQTDAKGEIGQFADFKIFLERKENVIVIPRSGLRTYLDRKYVQVIDGERRKEVDVEVGIMTSTEVEIRRGLEEGQEVILNN</sequence>
<evidence type="ECO:0000256" key="4">
    <source>
        <dbReference type="SAM" id="SignalP"/>
    </source>
</evidence>
<feature type="domain" description="Multidrug resistance protein MdtA-like C-terminal permuted SH3" evidence="6">
    <location>
        <begin position="283"/>
        <end position="338"/>
    </location>
</feature>
<dbReference type="Pfam" id="PF25917">
    <property type="entry name" value="BSH_RND"/>
    <property type="match status" value="1"/>
</dbReference>
<dbReference type="Pfam" id="PF25967">
    <property type="entry name" value="RND-MFP_C"/>
    <property type="match status" value="1"/>
</dbReference>
<keyword evidence="2 3" id="KW-0175">Coiled coil</keyword>
<dbReference type="EMBL" id="BOVJ01000229">
    <property type="protein sequence ID" value="GIQ66934.1"/>
    <property type="molecule type" value="Genomic_DNA"/>
</dbReference>
<dbReference type="Gene3D" id="2.40.420.20">
    <property type="match status" value="1"/>
</dbReference>
<protein>
    <submittedName>
        <fullName evidence="7">Macrolide export protein MacA</fullName>
    </submittedName>
</protein>
<gene>
    <name evidence="7" type="primary">macA</name>
    <name evidence="7" type="ORF">PACILC2_55020</name>
</gene>
<dbReference type="PANTHER" id="PTHR32347">
    <property type="entry name" value="EFFLUX SYSTEM COMPONENT YKNX-RELATED"/>
    <property type="match status" value="1"/>
</dbReference>
<reference evidence="7 8" key="1">
    <citation type="submission" date="2021-04" db="EMBL/GenBank/DDBJ databases">
        <title>Draft genome sequence of Paenibacillus cisolokensis, LC2-13A.</title>
        <authorList>
            <person name="Uke A."/>
            <person name="Chhe C."/>
            <person name="Baramee S."/>
            <person name="Kosugi A."/>
        </authorList>
    </citation>
    <scope>NUCLEOTIDE SEQUENCE [LARGE SCALE GENOMIC DNA]</scope>
    <source>
        <strain evidence="7 8">LC2-13A</strain>
    </source>
</reference>
<evidence type="ECO:0000256" key="1">
    <source>
        <dbReference type="ARBA" id="ARBA00004196"/>
    </source>
</evidence>
<dbReference type="SUPFAM" id="SSF111369">
    <property type="entry name" value="HlyD-like secretion proteins"/>
    <property type="match status" value="1"/>
</dbReference>
<feature type="domain" description="Multidrug resistance protein MdtA-like barrel-sandwich hybrid" evidence="5">
    <location>
        <begin position="80"/>
        <end position="191"/>
    </location>
</feature>
<evidence type="ECO:0000313" key="7">
    <source>
        <dbReference type="EMBL" id="GIQ66934.1"/>
    </source>
</evidence>
<dbReference type="InterPro" id="IPR050465">
    <property type="entry name" value="UPF0194_transport"/>
</dbReference>
<name>A0ABQ4NG64_9BACL</name>
<feature type="signal peptide" evidence="4">
    <location>
        <begin position="1"/>
        <end position="26"/>
    </location>
</feature>
<keyword evidence="4" id="KW-0732">Signal</keyword>
<organism evidence="7 8">
    <name type="scientific">Paenibacillus cisolokensis</name>
    <dbReference type="NCBI Taxonomy" id="1658519"/>
    <lineage>
        <taxon>Bacteria</taxon>
        <taxon>Bacillati</taxon>
        <taxon>Bacillota</taxon>
        <taxon>Bacilli</taxon>
        <taxon>Bacillales</taxon>
        <taxon>Paenibacillaceae</taxon>
        <taxon>Paenibacillus</taxon>
    </lineage>
</organism>
<dbReference type="InterPro" id="IPR058627">
    <property type="entry name" value="MdtA-like_C"/>
</dbReference>
<dbReference type="Gene3D" id="2.40.50.100">
    <property type="match status" value="1"/>
</dbReference>
<dbReference type="PANTHER" id="PTHR32347:SF14">
    <property type="entry name" value="EFFLUX SYSTEM COMPONENT YKNX-RELATED"/>
    <property type="match status" value="1"/>
</dbReference>
<feature type="coiled-coil region" evidence="3">
    <location>
        <begin position="140"/>
        <end position="167"/>
    </location>
</feature>
<evidence type="ECO:0000259" key="6">
    <source>
        <dbReference type="Pfam" id="PF25967"/>
    </source>
</evidence>
<dbReference type="Proteomes" id="UP000680304">
    <property type="component" value="Unassembled WGS sequence"/>
</dbReference>
<comment type="subcellular location">
    <subcellularLocation>
        <location evidence="1">Cell envelope</location>
    </subcellularLocation>
</comment>
<comment type="caution">
    <text evidence="7">The sequence shown here is derived from an EMBL/GenBank/DDBJ whole genome shotgun (WGS) entry which is preliminary data.</text>
</comment>
<evidence type="ECO:0000259" key="5">
    <source>
        <dbReference type="Pfam" id="PF25917"/>
    </source>
</evidence>
<evidence type="ECO:0000256" key="3">
    <source>
        <dbReference type="SAM" id="Coils"/>
    </source>
</evidence>
<evidence type="ECO:0000256" key="2">
    <source>
        <dbReference type="ARBA" id="ARBA00023054"/>
    </source>
</evidence>
<accession>A0ABQ4NG64</accession>